<evidence type="ECO:0000256" key="3">
    <source>
        <dbReference type="ARBA" id="ARBA00022692"/>
    </source>
</evidence>
<feature type="transmembrane region" description="Helical" evidence="6">
    <location>
        <begin position="250"/>
        <end position="268"/>
    </location>
</feature>
<reference evidence="8 9" key="1">
    <citation type="submission" date="2016-08" db="EMBL/GenBank/DDBJ databases">
        <title>A Parts List for Fungal Cellulosomes Revealed by Comparative Genomics.</title>
        <authorList>
            <consortium name="DOE Joint Genome Institute"/>
            <person name="Haitjema C.H."/>
            <person name="Gilmore S.P."/>
            <person name="Henske J.K."/>
            <person name="Solomon K.V."/>
            <person name="De Groot R."/>
            <person name="Kuo A."/>
            <person name="Mondo S.J."/>
            <person name="Salamov A.A."/>
            <person name="Labutti K."/>
            <person name="Zhao Z."/>
            <person name="Chiniquy J."/>
            <person name="Barry K."/>
            <person name="Brewer H.M."/>
            <person name="Purvine S.O."/>
            <person name="Wright A.T."/>
            <person name="Boxma B."/>
            <person name="Van Alen T."/>
            <person name="Hackstein J.H."/>
            <person name="Baker S.E."/>
            <person name="Grigoriev I.V."/>
            <person name="O'Malley M.A."/>
        </authorList>
    </citation>
    <scope>NUCLEOTIDE SEQUENCE [LARGE SCALE GENOMIC DNA]</scope>
    <source>
        <strain evidence="8 9">S4</strain>
    </source>
</reference>
<reference evidence="8 9" key="2">
    <citation type="submission" date="2016-08" db="EMBL/GenBank/DDBJ databases">
        <title>Pervasive Adenine N6-methylation of Active Genes in Fungi.</title>
        <authorList>
            <consortium name="DOE Joint Genome Institute"/>
            <person name="Mondo S.J."/>
            <person name="Dannebaum R.O."/>
            <person name="Kuo R.C."/>
            <person name="Labutti K."/>
            <person name="Haridas S."/>
            <person name="Kuo A."/>
            <person name="Salamov A."/>
            <person name="Ahrendt S.R."/>
            <person name="Lipzen A."/>
            <person name="Sullivan W."/>
            <person name="Andreopoulos W.B."/>
            <person name="Clum A."/>
            <person name="Lindquist E."/>
            <person name="Daum C."/>
            <person name="Ramamoorthy G.K."/>
            <person name="Gryganskyi A."/>
            <person name="Culley D."/>
            <person name="Magnuson J.K."/>
            <person name="James T.Y."/>
            <person name="O'Malley M.A."/>
            <person name="Stajich J.E."/>
            <person name="Spatafora J.W."/>
            <person name="Visel A."/>
            <person name="Grigoriev I.V."/>
        </authorList>
    </citation>
    <scope>NUCLEOTIDE SEQUENCE [LARGE SCALE GENOMIC DNA]</scope>
    <source>
        <strain evidence="8 9">S4</strain>
    </source>
</reference>
<feature type="transmembrane region" description="Helical" evidence="6">
    <location>
        <begin position="315"/>
        <end position="332"/>
    </location>
</feature>
<feature type="transmembrane region" description="Helical" evidence="6">
    <location>
        <begin position="50"/>
        <end position="68"/>
    </location>
</feature>
<keyword evidence="2" id="KW-1003">Cell membrane</keyword>
<feature type="transmembrane region" description="Helical" evidence="6">
    <location>
        <begin position="275"/>
        <end position="295"/>
    </location>
</feature>
<dbReference type="STRING" id="1754192.A0A1Y1WQA2"/>
<proteinExistence type="predicted"/>
<evidence type="ECO:0000256" key="2">
    <source>
        <dbReference type="ARBA" id="ARBA00022475"/>
    </source>
</evidence>
<feature type="transmembrane region" description="Helical" evidence="6">
    <location>
        <begin position="387"/>
        <end position="405"/>
    </location>
</feature>
<dbReference type="GO" id="GO:0009246">
    <property type="term" value="P:enterobacterial common antigen biosynthetic process"/>
    <property type="evidence" value="ECO:0007669"/>
    <property type="project" value="TreeGrafter"/>
</dbReference>
<dbReference type="GO" id="GO:0016413">
    <property type="term" value="F:O-acetyltransferase activity"/>
    <property type="evidence" value="ECO:0007669"/>
    <property type="project" value="TreeGrafter"/>
</dbReference>
<evidence type="ECO:0000256" key="6">
    <source>
        <dbReference type="SAM" id="Phobius"/>
    </source>
</evidence>
<dbReference type="PANTHER" id="PTHR40074:SF2">
    <property type="entry name" value="O-ACETYLTRANSFERASE WECH"/>
    <property type="match status" value="1"/>
</dbReference>
<comment type="caution">
    <text evidence="8">The sequence shown here is derived from an EMBL/GenBank/DDBJ whole genome shotgun (WGS) entry which is preliminary data.</text>
</comment>
<evidence type="ECO:0000259" key="7">
    <source>
        <dbReference type="Pfam" id="PF01757"/>
    </source>
</evidence>
<comment type="subcellular location">
    <subcellularLocation>
        <location evidence="1">Cell membrane</location>
        <topology evidence="1">Multi-pass membrane protein</topology>
    </subcellularLocation>
</comment>
<evidence type="ECO:0000256" key="1">
    <source>
        <dbReference type="ARBA" id="ARBA00004651"/>
    </source>
</evidence>
<feature type="transmembrane region" description="Helical" evidence="6">
    <location>
        <begin position="88"/>
        <end position="110"/>
    </location>
</feature>
<keyword evidence="4 6" id="KW-1133">Transmembrane helix</keyword>
<feature type="transmembrane region" description="Helical" evidence="6">
    <location>
        <begin position="130"/>
        <end position="148"/>
    </location>
</feature>
<dbReference type="OrthoDB" id="2126689at2759"/>
<gene>
    <name evidence="8" type="ORF">BCR32DRAFT_271829</name>
</gene>
<evidence type="ECO:0000313" key="9">
    <source>
        <dbReference type="Proteomes" id="UP000193944"/>
    </source>
</evidence>
<evidence type="ECO:0000313" key="8">
    <source>
        <dbReference type="EMBL" id="ORX75575.1"/>
    </source>
</evidence>
<evidence type="ECO:0000256" key="5">
    <source>
        <dbReference type="ARBA" id="ARBA00023136"/>
    </source>
</evidence>
<dbReference type="InterPro" id="IPR002656">
    <property type="entry name" value="Acyl_transf_3_dom"/>
</dbReference>
<organism evidence="8 9">
    <name type="scientific">Anaeromyces robustus</name>
    <dbReference type="NCBI Taxonomy" id="1754192"/>
    <lineage>
        <taxon>Eukaryota</taxon>
        <taxon>Fungi</taxon>
        <taxon>Fungi incertae sedis</taxon>
        <taxon>Chytridiomycota</taxon>
        <taxon>Chytridiomycota incertae sedis</taxon>
        <taxon>Neocallimastigomycetes</taxon>
        <taxon>Neocallimastigales</taxon>
        <taxon>Neocallimastigaceae</taxon>
        <taxon>Anaeromyces</taxon>
    </lineage>
</organism>
<feature type="transmembrane region" description="Helical" evidence="6">
    <location>
        <begin position="168"/>
        <end position="189"/>
    </location>
</feature>
<name>A0A1Y1WQA2_9FUNG</name>
<dbReference type="Pfam" id="PF01757">
    <property type="entry name" value="Acyl_transf_3"/>
    <property type="match status" value="1"/>
</dbReference>
<dbReference type="EMBL" id="MCFG01000349">
    <property type="protein sequence ID" value="ORX75575.1"/>
    <property type="molecule type" value="Genomic_DNA"/>
</dbReference>
<feature type="domain" description="Acyltransferase 3" evidence="7">
    <location>
        <begin position="51"/>
        <end position="402"/>
    </location>
</feature>
<dbReference type="PANTHER" id="PTHR40074">
    <property type="entry name" value="O-ACETYLTRANSFERASE WECH"/>
    <property type="match status" value="1"/>
</dbReference>
<keyword evidence="5 6" id="KW-0472">Membrane</keyword>
<dbReference type="AlphaFoldDB" id="A0A1Y1WQA2"/>
<dbReference type="GO" id="GO:0005886">
    <property type="term" value="C:plasma membrane"/>
    <property type="evidence" value="ECO:0007669"/>
    <property type="project" value="UniProtKB-SubCell"/>
</dbReference>
<keyword evidence="3 6" id="KW-0812">Transmembrane</keyword>
<protein>
    <recommendedName>
        <fullName evidence="7">Acyltransferase 3 domain-containing protein</fullName>
    </recommendedName>
</protein>
<evidence type="ECO:0000256" key="4">
    <source>
        <dbReference type="ARBA" id="ARBA00022989"/>
    </source>
</evidence>
<feature type="transmembrane region" description="Helical" evidence="6">
    <location>
        <begin position="201"/>
        <end position="220"/>
    </location>
</feature>
<dbReference type="Proteomes" id="UP000193944">
    <property type="component" value="Unassembled WGS sequence"/>
</dbReference>
<sequence length="415" mass="48988">MYNRDGTIATNGEYSMSIELNDIDGKSDIDEPLLENENPKPVPKKKTERVYWIDCLRVFASMLVVYIHCTGVDLKPMEFQSYNWKALFFLNSLPRPCVPLFIMISGIFFLNPERPLPLSKLYGKNITHIFKSFVFWSIYYNLFDMYVINFNETQYDVNSQLIKDTVHYMVLGTGHLWYLTFVMGLYITTPIFRAVCKDRSTAWYTYILCVLVSQFFPTFFDMVDTYSPESFSLFKDLIGYFKEFIEYLRLYPAWGFSNYYILGYLLTSTKINKRIYIYLIYLIGLISIAFTVVLRFTSSAKLGYETNVFGEYNCFNVALSTLGIFTFFQYTVDHWMNSLKKSKLFMVILLTLSDCSYGIYLVHMTVYHFFYRFFNFHPQTFDPLFCAPIYSAIVFIISFIIIYLMRKIPFLKVIT</sequence>
<keyword evidence="9" id="KW-1185">Reference proteome</keyword>
<feature type="transmembrane region" description="Helical" evidence="6">
    <location>
        <begin position="344"/>
        <end position="367"/>
    </location>
</feature>
<accession>A0A1Y1WQA2</accession>